<evidence type="ECO:0000313" key="2">
    <source>
        <dbReference type="Proteomes" id="UP000830395"/>
    </source>
</evidence>
<gene>
    <name evidence="1" type="ORF">PDJAM_G00046810</name>
</gene>
<reference evidence="1" key="1">
    <citation type="submission" date="2020-02" db="EMBL/GenBank/DDBJ databases">
        <title>Genome sequencing of the panga catfish, Pangasius djambal.</title>
        <authorList>
            <person name="Wen M."/>
            <person name="Zahm M."/>
            <person name="Roques C."/>
            <person name="Cabau C."/>
            <person name="Klopp C."/>
            <person name="Donnadieu C."/>
            <person name="Jouanno E."/>
            <person name="Avarre J.-C."/>
            <person name="Campet M."/>
            <person name="Ha T."/>
            <person name="Dugue R."/>
            <person name="Lampietro C."/>
            <person name="Louis A."/>
            <person name="Herpin A."/>
            <person name="Echchiki A."/>
            <person name="Berthelot C."/>
            <person name="Parey E."/>
            <person name="Roest-Crollius H."/>
            <person name="Braasch I."/>
            <person name="Postlethwait J.H."/>
            <person name="Bobe J."/>
            <person name="Montfort J."/>
            <person name="Bouchez O."/>
            <person name="Begum T."/>
            <person name="Schartl M."/>
            <person name="Gustiano R."/>
            <person name="Guiguen Y."/>
        </authorList>
    </citation>
    <scope>NUCLEOTIDE SEQUENCE</scope>
    <source>
        <strain evidence="1">Pdj_M5554</strain>
    </source>
</reference>
<keyword evidence="2" id="KW-1185">Reference proteome</keyword>
<evidence type="ECO:0000313" key="1">
    <source>
        <dbReference type="EMBL" id="MCJ8739407.1"/>
    </source>
</evidence>
<proteinExistence type="predicted"/>
<dbReference type="EMBL" id="CM040987">
    <property type="protein sequence ID" value="MCJ8739407.1"/>
    <property type="molecule type" value="Genomic_DNA"/>
</dbReference>
<dbReference type="Proteomes" id="UP000830395">
    <property type="component" value="Chromosome 13"/>
</dbReference>
<accession>A0ACC5YUX8</accession>
<sequence>MAANGTGSLVFIDDVTADRSSKMNSEVSRALLSAHIQPNATKLIGRRFTVQVDNDPKHTAKATQDFLKAKKWNILQWPKSNPACLKAANLATRAAAVAAARTGASHLTICTNRTGCREVDKEDGEVMSAISTGVGGAEF</sequence>
<organism evidence="1 2">
    <name type="scientific">Pangasius djambal</name>
    <dbReference type="NCBI Taxonomy" id="1691987"/>
    <lineage>
        <taxon>Eukaryota</taxon>
        <taxon>Metazoa</taxon>
        <taxon>Chordata</taxon>
        <taxon>Craniata</taxon>
        <taxon>Vertebrata</taxon>
        <taxon>Euteleostomi</taxon>
        <taxon>Actinopterygii</taxon>
        <taxon>Neopterygii</taxon>
        <taxon>Teleostei</taxon>
        <taxon>Ostariophysi</taxon>
        <taxon>Siluriformes</taxon>
        <taxon>Pangasiidae</taxon>
        <taxon>Pangasius</taxon>
    </lineage>
</organism>
<name>A0ACC5YUX8_9TELE</name>
<protein>
    <submittedName>
        <fullName evidence="1">Uncharacterized protein</fullName>
    </submittedName>
</protein>
<comment type="caution">
    <text evidence="1">The sequence shown here is derived from an EMBL/GenBank/DDBJ whole genome shotgun (WGS) entry which is preliminary data.</text>
</comment>